<reference evidence="2 3" key="1">
    <citation type="submission" date="2017-08" db="EMBL/GenBank/DDBJ databases">
        <title>Infants hospitalized years apart are colonized by the same room-sourced microbial strains.</title>
        <authorList>
            <person name="Brooks B."/>
            <person name="Olm M.R."/>
            <person name="Firek B.A."/>
            <person name="Baker R."/>
            <person name="Thomas B.C."/>
            <person name="Morowitz M.J."/>
            <person name="Banfield J.F."/>
        </authorList>
    </citation>
    <scope>NUCLEOTIDE SEQUENCE [LARGE SCALE GENOMIC DNA]</scope>
    <source>
        <strain evidence="2">S2_006_000_R2_64</strain>
    </source>
</reference>
<sequence>MELLIIAAVIWGIILLITPIMVFNVKSSIARLNKEISVLRQKIERLEGADLVVQPKTPAPEVLPQIIPAPAVYESHEVTETELREHEEYIQSKTHKSQNSNISKENNSVEFKLGSKLPVWIGAICLICAGFYLVKYSIEAGWFGPAARTFMGGIFGIGLLVASHILSARKHIANSERISQGLAGAGLVTLYFVLYAAVNLYQLLPGPVGFVGMAVVTAGAIILSVRHGQPIAIFALVGGLLTPALISSDQPSAIILFSYLLMMSTGILFMLARQGWWMLANFVVMGFFTWVGIWNITSFVDSDRWAVILFPMLLLSSVLFITRKYTRENSSEPHILALNSLSVIGACLSILWIESRLHLSLFDWSMMGLLSLICIGLTYFRGGFYEKLLWVKLGTDILLFFFWSRLASTGDTLLVTAVAAALYGALPYFIMRRVSDIRPWAGLQAISLIALYLVSYFHLKADIVNADQIWAFAAVLLAGGFVHQTMEINQTYSANGRMRDLVMAIYATAATSFLSFGLCIILPQTYIPMAFALEVLAIIWIWRQTGFAFLQKLGVALAVVFVLINLKYIALFIQAMAASLYGDTVSNNDLVLGDDIVLSRFLLPALIMGASFYLSVKERNDGGLLSKLSFTVAASLLLSCIYIFIRLCFVGSYSDVFTVEAGFIERGLITAIFALCGFAILYLTKFFSAKFYANVALVAFNIALFRIIYFDLFLHNPYFNNDQNVGGWPLLNGVTMVYGFGSVACILAARNLSAIRENEFLRKLYKLTSVVLLFVFTTFTIRQWFNGAILAKGGSGKILTHVPLYTESSGNMELYSYSIIWLLTAIALVSYGLWRDNREIRLASLGFMVLTIGKVFFIDAAQLTGLYRIFSFLGLGICLIGLSYFYTKFILRGKSDA</sequence>
<feature type="transmembrane region" description="Helical" evidence="1">
    <location>
        <begin position="764"/>
        <end position="785"/>
    </location>
</feature>
<dbReference type="Proteomes" id="UP000249739">
    <property type="component" value="Unassembled WGS sequence"/>
</dbReference>
<feature type="transmembrane region" description="Helical" evidence="1">
    <location>
        <begin position="253"/>
        <end position="272"/>
    </location>
</feature>
<dbReference type="EMBL" id="QFOT01000007">
    <property type="protein sequence ID" value="PZP57116.1"/>
    <property type="molecule type" value="Genomic_DNA"/>
</dbReference>
<feature type="transmembrane region" description="Helical" evidence="1">
    <location>
        <begin position="230"/>
        <end position="247"/>
    </location>
</feature>
<feature type="transmembrane region" description="Helical" evidence="1">
    <location>
        <begin position="6"/>
        <end position="25"/>
    </location>
</feature>
<evidence type="ECO:0008006" key="4">
    <source>
        <dbReference type="Google" id="ProtNLM"/>
    </source>
</evidence>
<dbReference type="AlphaFoldDB" id="A0A2W5HG12"/>
<feature type="transmembrane region" description="Helical" evidence="1">
    <location>
        <begin position="117"/>
        <end position="134"/>
    </location>
</feature>
<comment type="caution">
    <text evidence="2">The sequence shown here is derived from an EMBL/GenBank/DDBJ whole genome shotgun (WGS) entry which is preliminary data.</text>
</comment>
<dbReference type="Pfam" id="PF10101">
    <property type="entry name" value="DUF2339"/>
    <property type="match status" value="1"/>
</dbReference>
<proteinExistence type="predicted"/>
<feature type="transmembrane region" description="Helical" evidence="1">
    <location>
        <begin position="178"/>
        <end position="198"/>
    </location>
</feature>
<evidence type="ECO:0000313" key="2">
    <source>
        <dbReference type="EMBL" id="PZP57116.1"/>
    </source>
</evidence>
<feature type="transmembrane region" description="Helical" evidence="1">
    <location>
        <begin position="667"/>
        <end position="684"/>
    </location>
</feature>
<keyword evidence="1" id="KW-1133">Transmembrane helix</keyword>
<organism evidence="2 3">
    <name type="scientific">Micavibrio aeruginosavorus</name>
    <dbReference type="NCBI Taxonomy" id="349221"/>
    <lineage>
        <taxon>Bacteria</taxon>
        <taxon>Pseudomonadati</taxon>
        <taxon>Bdellovibrionota</taxon>
        <taxon>Bdellovibrionia</taxon>
        <taxon>Bdellovibrionales</taxon>
        <taxon>Pseudobdellovibrionaceae</taxon>
        <taxon>Micavibrio</taxon>
    </lineage>
</organism>
<accession>A0A2W5HG12</accession>
<feature type="transmembrane region" description="Helical" evidence="1">
    <location>
        <begin position="526"/>
        <end position="542"/>
    </location>
</feature>
<feature type="transmembrane region" description="Helical" evidence="1">
    <location>
        <begin position="597"/>
        <end position="616"/>
    </location>
</feature>
<feature type="transmembrane region" description="Helical" evidence="1">
    <location>
        <begin position="628"/>
        <end position="647"/>
    </location>
</feature>
<feature type="transmembrane region" description="Helical" evidence="1">
    <location>
        <begin position="866"/>
        <end position="886"/>
    </location>
</feature>
<feature type="transmembrane region" description="Helical" evidence="1">
    <location>
        <begin position="501"/>
        <end position="520"/>
    </location>
</feature>
<dbReference type="PIRSF" id="PIRSF035905">
    <property type="entry name" value="UCP035905_mp"/>
    <property type="match status" value="1"/>
</dbReference>
<feature type="transmembrane region" description="Helical" evidence="1">
    <location>
        <begin position="840"/>
        <end position="860"/>
    </location>
</feature>
<feature type="transmembrane region" description="Helical" evidence="1">
    <location>
        <begin position="204"/>
        <end position="223"/>
    </location>
</feature>
<feature type="transmembrane region" description="Helical" evidence="1">
    <location>
        <begin position="412"/>
        <end position="430"/>
    </location>
</feature>
<evidence type="ECO:0000313" key="3">
    <source>
        <dbReference type="Proteomes" id="UP000249739"/>
    </source>
</evidence>
<protein>
    <recommendedName>
        <fullName evidence="4">DUF2339 domain-containing protein</fullName>
    </recommendedName>
</protein>
<feature type="transmembrane region" description="Helical" evidence="1">
    <location>
        <begin position="146"/>
        <end position="166"/>
    </location>
</feature>
<dbReference type="PANTHER" id="PTHR38434">
    <property type="entry name" value="BLL2549 PROTEIN"/>
    <property type="match status" value="1"/>
</dbReference>
<gene>
    <name evidence="2" type="ORF">DI586_01440</name>
</gene>
<dbReference type="PANTHER" id="PTHR38434:SF1">
    <property type="entry name" value="BLL2549 PROTEIN"/>
    <property type="match status" value="1"/>
</dbReference>
<feature type="transmembrane region" description="Helical" evidence="1">
    <location>
        <begin position="279"/>
        <end position="299"/>
    </location>
</feature>
<feature type="transmembrane region" description="Helical" evidence="1">
    <location>
        <begin position="554"/>
        <end position="577"/>
    </location>
</feature>
<dbReference type="InterPro" id="IPR019286">
    <property type="entry name" value="DUF2339_TM"/>
</dbReference>
<feature type="transmembrane region" description="Helical" evidence="1">
    <location>
        <begin position="305"/>
        <end position="322"/>
    </location>
</feature>
<feature type="transmembrane region" description="Helical" evidence="1">
    <location>
        <begin position="469"/>
        <end position="489"/>
    </location>
</feature>
<name>A0A2W5HG12_9BACT</name>
<keyword evidence="1" id="KW-0472">Membrane</keyword>
<feature type="transmembrane region" description="Helical" evidence="1">
    <location>
        <begin position="389"/>
        <end position="406"/>
    </location>
</feature>
<feature type="transmembrane region" description="Helical" evidence="1">
    <location>
        <begin position="691"/>
        <end position="710"/>
    </location>
</feature>
<keyword evidence="1" id="KW-0812">Transmembrane</keyword>
<dbReference type="InterPro" id="IPR014600">
    <property type="entry name" value="UCP035905_mem"/>
</dbReference>
<feature type="transmembrane region" description="Helical" evidence="1">
    <location>
        <begin position="334"/>
        <end position="353"/>
    </location>
</feature>
<feature type="transmembrane region" description="Helical" evidence="1">
    <location>
        <begin position="730"/>
        <end position="752"/>
    </location>
</feature>
<feature type="transmembrane region" description="Helical" evidence="1">
    <location>
        <begin position="359"/>
        <end position="380"/>
    </location>
</feature>
<feature type="transmembrane region" description="Helical" evidence="1">
    <location>
        <begin position="437"/>
        <end position="457"/>
    </location>
</feature>
<evidence type="ECO:0000256" key="1">
    <source>
        <dbReference type="SAM" id="Phobius"/>
    </source>
</evidence>
<feature type="transmembrane region" description="Helical" evidence="1">
    <location>
        <begin position="814"/>
        <end position="833"/>
    </location>
</feature>